<protein>
    <submittedName>
        <fullName evidence="3">Glycosyltransferase</fullName>
    </submittedName>
</protein>
<dbReference type="PANTHER" id="PTHR45947">
    <property type="entry name" value="SULFOQUINOVOSYL TRANSFERASE SQD2"/>
    <property type="match status" value="1"/>
</dbReference>
<feature type="domain" description="Glycosyltransferase subfamily 4-like N-terminal" evidence="2">
    <location>
        <begin position="14"/>
        <end position="169"/>
    </location>
</feature>
<sequence>MKILHLIQKPQLRGAEVFAAQLAQFQMRSGHDVLLVCIFQGSDQLPFDGEIVYLNCLKKNRFWEFSGWKKIKKIINDFHPEIIQANAADTLKFSVLSKVIYKWKVPIIYRNANKMGDFIRSGWHYRFNQFLVKRIQGVISVSELCNQDFKEVFGKLSIPDCTIYNGVSTIEIDHKMFGHLPEILRGKEYVLMIGAFVEEKNHKGILPIFDQIHKSYPAQYLVLVGTGGLEQEIRNEVEGMDCRQNVIFLGNSKNVFPIIQKAQALLVPSKIEGLPGVILEAMYCKTPVLAYDVGGIGEVVRNGETGFLIPFENRKDYFLKLQELLADEGGSHLIYIDNAYTEVISSFNIEVLANSFLGFYNTVLSEIKAKG</sequence>
<dbReference type="InterPro" id="IPR001296">
    <property type="entry name" value="Glyco_trans_1"/>
</dbReference>
<reference evidence="3 4" key="1">
    <citation type="submission" date="2020-09" db="EMBL/GenBank/DDBJ databases">
        <title>Echinicola sp. CAU 1574 isolated from sand of Sido Beach.</title>
        <authorList>
            <person name="Kim W."/>
        </authorList>
    </citation>
    <scope>NUCLEOTIDE SEQUENCE [LARGE SCALE GENOMIC DNA]</scope>
    <source>
        <strain evidence="3 4">CAU 1574</strain>
    </source>
</reference>
<evidence type="ECO:0000313" key="3">
    <source>
        <dbReference type="EMBL" id="MBD8490446.1"/>
    </source>
</evidence>
<dbReference type="InterPro" id="IPR028098">
    <property type="entry name" value="Glyco_trans_4-like_N"/>
</dbReference>
<organism evidence="3 4">
    <name type="scientific">Echinicola arenosa</name>
    <dbReference type="NCBI Taxonomy" id="2774144"/>
    <lineage>
        <taxon>Bacteria</taxon>
        <taxon>Pseudomonadati</taxon>
        <taxon>Bacteroidota</taxon>
        <taxon>Cytophagia</taxon>
        <taxon>Cytophagales</taxon>
        <taxon>Cyclobacteriaceae</taxon>
        <taxon>Echinicola</taxon>
    </lineage>
</organism>
<dbReference type="RefSeq" id="WP_192011327.1">
    <property type="nucleotide sequence ID" value="NZ_JACYTQ010000007.1"/>
</dbReference>
<evidence type="ECO:0000259" key="2">
    <source>
        <dbReference type="Pfam" id="PF13439"/>
    </source>
</evidence>
<dbReference type="SUPFAM" id="SSF53756">
    <property type="entry name" value="UDP-Glycosyltransferase/glycogen phosphorylase"/>
    <property type="match status" value="1"/>
</dbReference>
<dbReference type="Pfam" id="PF00534">
    <property type="entry name" value="Glycos_transf_1"/>
    <property type="match status" value="1"/>
</dbReference>
<name>A0ABR9AQ29_9BACT</name>
<evidence type="ECO:0000313" key="4">
    <source>
        <dbReference type="Proteomes" id="UP000647133"/>
    </source>
</evidence>
<gene>
    <name evidence="3" type="ORF">IFO69_16970</name>
</gene>
<keyword evidence="4" id="KW-1185">Reference proteome</keyword>
<comment type="caution">
    <text evidence="3">The sequence shown here is derived from an EMBL/GenBank/DDBJ whole genome shotgun (WGS) entry which is preliminary data.</text>
</comment>
<dbReference type="Pfam" id="PF13439">
    <property type="entry name" value="Glyco_transf_4"/>
    <property type="match status" value="1"/>
</dbReference>
<proteinExistence type="predicted"/>
<dbReference type="EMBL" id="JACYTQ010000007">
    <property type="protein sequence ID" value="MBD8490446.1"/>
    <property type="molecule type" value="Genomic_DNA"/>
</dbReference>
<dbReference type="Gene3D" id="3.40.50.2000">
    <property type="entry name" value="Glycogen Phosphorylase B"/>
    <property type="match status" value="2"/>
</dbReference>
<dbReference type="InterPro" id="IPR050194">
    <property type="entry name" value="Glycosyltransferase_grp1"/>
</dbReference>
<dbReference type="CDD" id="cd03811">
    <property type="entry name" value="GT4_GT28_WabH-like"/>
    <property type="match status" value="1"/>
</dbReference>
<accession>A0ABR9AQ29</accession>
<dbReference type="PANTHER" id="PTHR45947:SF14">
    <property type="entry name" value="SLL1723 PROTEIN"/>
    <property type="match status" value="1"/>
</dbReference>
<feature type="domain" description="Glycosyl transferase family 1" evidence="1">
    <location>
        <begin position="186"/>
        <end position="339"/>
    </location>
</feature>
<evidence type="ECO:0000259" key="1">
    <source>
        <dbReference type="Pfam" id="PF00534"/>
    </source>
</evidence>
<dbReference type="Proteomes" id="UP000647133">
    <property type="component" value="Unassembled WGS sequence"/>
</dbReference>